<dbReference type="RefSeq" id="WP_353643329.1">
    <property type="nucleotide sequence ID" value="NZ_CP159253.1"/>
</dbReference>
<feature type="transmembrane region" description="Helical" evidence="6">
    <location>
        <begin position="106"/>
        <end position="124"/>
    </location>
</feature>
<feature type="transmembrane region" description="Helical" evidence="6">
    <location>
        <begin position="79"/>
        <end position="99"/>
    </location>
</feature>
<evidence type="ECO:0000256" key="3">
    <source>
        <dbReference type="ARBA" id="ARBA00022692"/>
    </source>
</evidence>
<dbReference type="PANTHER" id="PTHR30482">
    <property type="entry name" value="HIGH-AFFINITY BRANCHED-CHAIN AMINO ACID TRANSPORT SYSTEM PERMEASE"/>
    <property type="match status" value="1"/>
</dbReference>
<feature type="transmembrane region" description="Helical" evidence="6">
    <location>
        <begin position="155"/>
        <end position="175"/>
    </location>
</feature>
<organism evidence="7">
    <name type="scientific">Mesorhizobium sp. WSM2240</name>
    <dbReference type="NCBI Taxonomy" id="3228851"/>
    <lineage>
        <taxon>Bacteria</taxon>
        <taxon>Pseudomonadati</taxon>
        <taxon>Pseudomonadota</taxon>
        <taxon>Alphaproteobacteria</taxon>
        <taxon>Hyphomicrobiales</taxon>
        <taxon>Phyllobacteriaceae</taxon>
        <taxon>Mesorhizobium</taxon>
    </lineage>
</organism>
<comment type="subcellular location">
    <subcellularLocation>
        <location evidence="1">Cell membrane</location>
        <topology evidence="1">Multi-pass membrane protein</topology>
    </subcellularLocation>
</comment>
<evidence type="ECO:0000256" key="5">
    <source>
        <dbReference type="ARBA" id="ARBA00023136"/>
    </source>
</evidence>
<dbReference type="EMBL" id="CP159253">
    <property type="protein sequence ID" value="XCG49139.1"/>
    <property type="molecule type" value="Genomic_DNA"/>
</dbReference>
<evidence type="ECO:0000313" key="7">
    <source>
        <dbReference type="EMBL" id="XCG49139.1"/>
    </source>
</evidence>
<dbReference type="GO" id="GO:0015658">
    <property type="term" value="F:branched-chain amino acid transmembrane transporter activity"/>
    <property type="evidence" value="ECO:0007669"/>
    <property type="project" value="InterPro"/>
</dbReference>
<dbReference type="AlphaFoldDB" id="A0AAU8CQP4"/>
<feature type="transmembrane region" description="Helical" evidence="6">
    <location>
        <begin position="55"/>
        <end position="73"/>
    </location>
</feature>
<feature type="transmembrane region" description="Helical" evidence="6">
    <location>
        <begin position="242"/>
        <end position="267"/>
    </location>
</feature>
<gene>
    <name evidence="7" type="ORF">ABVK50_00390</name>
</gene>
<feature type="transmembrane region" description="Helical" evidence="6">
    <location>
        <begin position="28"/>
        <end position="48"/>
    </location>
</feature>
<accession>A0AAU8CQP4</accession>
<protein>
    <submittedName>
        <fullName evidence="7">Branched-chain amino acid ABC transporter permease</fullName>
    </submittedName>
</protein>
<dbReference type="PANTHER" id="PTHR30482:SF20">
    <property type="entry name" value="HIGH-AFFINITY BRANCHED-CHAIN AMINO ACID TRANSPORT SYSTEM PERMEASE PROTEIN LIVM"/>
    <property type="match status" value="1"/>
</dbReference>
<sequence length="323" mass="34961">MPLRNLILLLLGVAALIAAPLGQGNYVIYVLCSWLIFSIAAMGLNLTLGYAGQVSLAQAAFMGIGAYTSALLTMAGWHWILAAPAAMVLCFVIGLVLGYPALRVQHHFLAFVTLAFNTLVFLVLRNEEWLTGGSLGLVGIMRPSFLGFDTMPQLHFYYFTLVVFLIVAGLFWGLVRSPWGRAFRALRENPIRANSLGVDIRRMTLLAFAIGSSLGGLAGALAAPLVQFIDPPAFSLVHSLKILLMVVVGGSGYFFGPILGAGLVIVMPEFLRFTEGYYLMIYAATVLVLMIFCPTGLIGLGKRIADRFKGQRVRADLKQGAQL</sequence>
<evidence type="ECO:0000256" key="4">
    <source>
        <dbReference type="ARBA" id="ARBA00022989"/>
    </source>
</evidence>
<keyword evidence="2" id="KW-1003">Cell membrane</keyword>
<keyword evidence="3 6" id="KW-0812">Transmembrane</keyword>
<evidence type="ECO:0000256" key="6">
    <source>
        <dbReference type="SAM" id="Phobius"/>
    </source>
</evidence>
<reference evidence="7" key="1">
    <citation type="submission" date="2024-06" db="EMBL/GenBank/DDBJ databases">
        <title>Mesorhizobium karijinii sp. nov., a symbiont of the iconic Swainsona formosa from arid Australia.</title>
        <authorList>
            <person name="Hill Y.J."/>
            <person name="Watkin E.L.J."/>
            <person name="O'Hara G.W."/>
            <person name="Terpolilli J."/>
            <person name="Tye M.L."/>
            <person name="Kohlmeier M.G."/>
        </authorList>
    </citation>
    <scope>NUCLEOTIDE SEQUENCE</scope>
    <source>
        <strain evidence="7">WSM2240</strain>
    </source>
</reference>
<dbReference type="Pfam" id="PF02653">
    <property type="entry name" value="BPD_transp_2"/>
    <property type="match status" value="1"/>
</dbReference>
<evidence type="ECO:0000256" key="1">
    <source>
        <dbReference type="ARBA" id="ARBA00004651"/>
    </source>
</evidence>
<keyword evidence="4 6" id="KW-1133">Transmembrane helix</keyword>
<proteinExistence type="predicted"/>
<feature type="transmembrane region" description="Helical" evidence="6">
    <location>
        <begin position="205"/>
        <end position="230"/>
    </location>
</feature>
<name>A0AAU8CQP4_9HYPH</name>
<dbReference type="InterPro" id="IPR001851">
    <property type="entry name" value="ABC_transp_permease"/>
</dbReference>
<feature type="transmembrane region" description="Helical" evidence="6">
    <location>
        <begin position="279"/>
        <end position="300"/>
    </location>
</feature>
<dbReference type="GO" id="GO:0005886">
    <property type="term" value="C:plasma membrane"/>
    <property type="evidence" value="ECO:0007669"/>
    <property type="project" value="UniProtKB-SubCell"/>
</dbReference>
<dbReference type="InterPro" id="IPR043428">
    <property type="entry name" value="LivM-like"/>
</dbReference>
<keyword evidence="5 6" id="KW-0472">Membrane</keyword>
<evidence type="ECO:0000256" key="2">
    <source>
        <dbReference type="ARBA" id="ARBA00022475"/>
    </source>
</evidence>
<dbReference type="CDD" id="cd06581">
    <property type="entry name" value="TM_PBP1_LivM_like"/>
    <property type="match status" value="1"/>
</dbReference>